<feature type="domain" description="4'-phosphopantetheinyl transferase" evidence="3">
    <location>
        <begin position="106"/>
        <end position="211"/>
    </location>
</feature>
<dbReference type="KEGG" id="rml:FF011L_22270"/>
<keyword evidence="2 4" id="KW-0808">Transferase</keyword>
<dbReference type="InterPro" id="IPR037143">
    <property type="entry name" value="4-PPantetheinyl_Trfase_dom_sf"/>
</dbReference>
<dbReference type="PANTHER" id="PTHR12215:SF10">
    <property type="entry name" value="L-AMINOADIPATE-SEMIALDEHYDE DEHYDROGENASE-PHOSPHOPANTETHEINYL TRANSFERASE"/>
    <property type="match status" value="1"/>
</dbReference>
<dbReference type="InterPro" id="IPR008278">
    <property type="entry name" value="4-PPantetheinyl_Trfase_dom"/>
</dbReference>
<accession>A0A517MFC8</accession>
<dbReference type="EMBL" id="CP036262">
    <property type="protein sequence ID" value="QDS93457.1"/>
    <property type="molecule type" value="Genomic_DNA"/>
</dbReference>
<name>A0A517MFC8_9BACT</name>
<dbReference type="OrthoDB" id="9808281at2"/>
<dbReference type="PANTHER" id="PTHR12215">
    <property type="entry name" value="PHOSPHOPANTETHEINE TRANSFERASE"/>
    <property type="match status" value="1"/>
</dbReference>
<comment type="similarity">
    <text evidence="1">Belongs to the P-Pant transferase superfamily. Gsp/Sfp/HetI/AcpT family.</text>
</comment>
<dbReference type="SUPFAM" id="SSF56214">
    <property type="entry name" value="4'-phosphopantetheinyl transferase"/>
    <property type="match status" value="2"/>
</dbReference>
<dbReference type="InterPro" id="IPR050559">
    <property type="entry name" value="P-Pant_transferase_sf"/>
</dbReference>
<dbReference type="GO" id="GO:0008897">
    <property type="term" value="F:holo-[acyl-carrier-protein] synthase activity"/>
    <property type="evidence" value="ECO:0007669"/>
    <property type="project" value="InterPro"/>
</dbReference>
<dbReference type="AlphaFoldDB" id="A0A517MFC8"/>
<dbReference type="Gene3D" id="3.90.470.20">
    <property type="entry name" value="4'-phosphopantetheinyl transferase domain"/>
    <property type="match status" value="2"/>
</dbReference>
<proteinExistence type="inferred from homology"/>
<gene>
    <name evidence="4" type="primary">sfp</name>
    <name evidence="4" type="ORF">FF011L_22270</name>
</gene>
<dbReference type="RefSeq" id="WP_145351620.1">
    <property type="nucleotide sequence ID" value="NZ_CP036262.1"/>
</dbReference>
<dbReference type="Proteomes" id="UP000320672">
    <property type="component" value="Chromosome"/>
</dbReference>
<dbReference type="GO" id="GO:0019878">
    <property type="term" value="P:lysine biosynthetic process via aminoadipic acid"/>
    <property type="evidence" value="ECO:0007669"/>
    <property type="project" value="TreeGrafter"/>
</dbReference>
<organism evidence="4 5">
    <name type="scientific">Roseimaritima multifibrata</name>
    <dbReference type="NCBI Taxonomy" id="1930274"/>
    <lineage>
        <taxon>Bacteria</taxon>
        <taxon>Pseudomonadati</taxon>
        <taxon>Planctomycetota</taxon>
        <taxon>Planctomycetia</taxon>
        <taxon>Pirellulales</taxon>
        <taxon>Pirellulaceae</taxon>
        <taxon>Roseimaritima</taxon>
    </lineage>
</organism>
<protein>
    <submittedName>
        <fullName evidence="4">4'-phosphopantetheinyl transferase sfp</fullName>
        <ecNumber evidence="4">2.7.8.-</ecNumber>
    </submittedName>
</protein>
<evidence type="ECO:0000256" key="2">
    <source>
        <dbReference type="ARBA" id="ARBA00022679"/>
    </source>
</evidence>
<evidence type="ECO:0000259" key="3">
    <source>
        <dbReference type="Pfam" id="PF01648"/>
    </source>
</evidence>
<dbReference type="GO" id="GO:0000287">
    <property type="term" value="F:magnesium ion binding"/>
    <property type="evidence" value="ECO:0007669"/>
    <property type="project" value="InterPro"/>
</dbReference>
<dbReference type="GO" id="GO:0005829">
    <property type="term" value="C:cytosol"/>
    <property type="evidence" value="ECO:0007669"/>
    <property type="project" value="TreeGrafter"/>
</dbReference>
<dbReference type="Pfam" id="PF01648">
    <property type="entry name" value="ACPS"/>
    <property type="match status" value="1"/>
</dbReference>
<keyword evidence="5" id="KW-1185">Reference proteome</keyword>
<evidence type="ECO:0000313" key="4">
    <source>
        <dbReference type="EMBL" id="QDS93457.1"/>
    </source>
</evidence>
<sequence>MAVQVWYAEASAESPGPLEADCRKALCAEETERATLFRKPTSANQFVVGRGMARRLLGAKLNCAPESIPFRFSPHGKPLLDSPQQLGFNVAHTTGMVLCAIGEYQQVGVDVESTGRKVDIRLAERYFAKSEVEWVFARPPAEQTSAFLKIWTLKESFIKAIGTGLTMPLDEFAFHDLESSQPTVRIDSDQHGKDTDWHAFVFQPVPGYVAALSVHDPRRPSFTTHPFES</sequence>
<evidence type="ECO:0000256" key="1">
    <source>
        <dbReference type="ARBA" id="ARBA00010990"/>
    </source>
</evidence>
<evidence type="ECO:0000313" key="5">
    <source>
        <dbReference type="Proteomes" id="UP000320672"/>
    </source>
</evidence>
<reference evidence="4 5" key="1">
    <citation type="submission" date="2019-02" db="EMBL/GenBank/DDBJ databases">
        <title>Deep-cultivation of Planctomycetes and their phenomic and genomic characterization uncovers novel biology.</title>
        <authorList>
            <person name="Wiegand S."/>
            <person name="Jogler M."/>
            <person name="Boedeker C."/>
            <person name="Pinto D."/>
            <person name="Vollmers J."/>
            <person name="Rivas-Marin E."/>
            <person name="Kohn T."/>
            <person name="Peeters S.H."/>
            <person name="Heuer A."/>
            <person name="Rast P."/>
            <person name="Oberbeckmann S."/>
            <person name="Bunk B."/>
            <person name="Jeske O."/>
            <person name="Meyerdierks A."/>
            <person name="Storesund J.E."/>
            <person name="Kallscheuer N."/>
            <person name="Luecker S."/>
            <person name="Lage O.M."/>
            <person name="Pohl T."/>
            <person name="Merkel B.J."/>
            <person name="Hornburger P."/>
            <person name="Mueller R.-W."/>
            <person name="Bruemmer F."/>
            <person name="Labrenz M."/>
            <person name="Spormann A.M."/>
            <person name="Op den Camp H."/>
            <person name="Overmann J."/>
            <person name="Amann R."/>
            <person name="Jetten M.S.M."/>
            <person name="Mascher T."/>
            <person name="Medema M.H."/>
            <person name="Devos D.P."/>
            <person name="Kaster A.-K."/>
            <person name="Ovreas L."/>
            <person name="Rohde M."/>
            <person name="Galperin M.Y."/>
            <person name="Jogler C."/>
        </authorList>
    </citation>
    <scope>NUCLEOTIDE SEQUENCE [LARGE SCALE GENOMIC DNA]</scope>
    <source>
        <strain evidence="4 5">FF011L</strain>
    </source>
</reference>
<dbReference type="EC" id="2.7.8.-" evidence="4"/>